<reference evidence="2 3" key="2">
    <citation type="journal article" date="2004" name="Trends Parasitol.">
        <title>The Anopheles gambiae genome: an update.</title>
        <authorList>
            <person name="Mongin E."/>
            <person name="Louis C."/>
            <person name="Holt R.A."/>
            <person name="Birney E."/>
            <person name="Collins F.H."/>
        </authorList>
    </citation>
    <scope>NUCLEOTIDE SEQUENCE [LARGE SCALE GENOMIC DNA]</scope>
    <source>
        <strain evidence="2 3">PEST</strain>
    </source>
</reference>
<accession>A0A453YZ69</accession>
<name>A0A453YZ69_ANOGA</name>
<dbReference type="InterPro" id="IPR014720">
    <property type="entry name" value="dsRBD_dom"/>
</dbReference>
<dbReference type="EnsemblMetazoa" id="AGAP029321-RA">
    <property type="protein sequence ID" value="AGAP029321-PA"/>
    <property type="gene ID" value="AGAP029321"/>
</dbReference>
<evidence type="ECO:0000313" key="3">
    <source>
        <dbReference type="Proteomes" id="UP000007062"/>
    </source>
</evidence>
<dbReference type="SUPFAM" id="SSF54768">
    <property type="entry name" value="dsRNA-binding domain-like"/>
    <property type="match status" value="2"/>
</dbReference>
<dbReference type="GO" id="GO:0003723">
    <property type="term" value="F:RNA binding"/>
    <property type="evidence" value="ECO:0007669"/>
    <property type="project" value="UniProtKB-UniRule"/>
</dbReference>
<dbReference type="PANTHER" id="PTHR46205">
    <property type="entry name" value="LOQUACIOUS, ISOFORM B"/>
    <property type="match status" value="1"/>
</dbReference>
<dbReference type="CDD" id="cd00048">
    <property type="entry name" value="DSRM_SF"/>
    <property type="match status" value="2"/>
</dbReference>
<reference evidence="2" key="3">
    <citation type="submission" date="2020-05" db="UniProtKB">
        <authorList>
            <consortium name="EnsemblMetazoa"/>
        </authorList>
    </citation>
    <scope>IDENTIFICATION</scope>
    <source>
        <strain evidence="2">PEST</strain>
    </source>
</reference>
<dbReference type="PANTHER" id="PTHR46205:SF5">
    <property type="entry name" value="BLANKS-RELATED"/>
    <property type="match status" value="1"/>
</dbReference>
<dbReference type="Gene3D" id="3.30.160.20">
    <property type="match status" value="1"/>
</dbReference>
<keyword evidence="3" id="KW-1185">Reference proteome</keyword>
<dbReference type="Proteomes" id="UP000007062">
    <property type="component" value="Chromosome 3L"/>
</dbReference>
<evidence type="ECO:0000256" key="1">
    <source>
        <dbReference type="ARBA" id="ARBA00022884"/>
    </source>
</evidence>
<dbReference type="PROSITE" id="PS50137">
    <property type="entry name" value="DS_RBD"/>
    <property type="match status" value="1"/>
</dbReference>
<keyword evidence="1" id="KW-0694">RNA-binding</keyword>
<dbReference type="Pfam" id="PF00035">
    <property type="entry name" value="dsrm"/>
    <property type="match status" value="1"/>
</dbReference>
<proteinExistence type="predicted"/>
<dbReference type="VEuPathDB" id="VectorBase:AGAP029321"/>
<reference evidence="2 3" key="1">
    <citation type="journal article" date="2002" name="Science">
        <title>The genome sequence of the malaria mosquito Anopheles gambiae.</title>
        <authorList>
            <person name="Holt R.A."/>
            <person name="Subramanian G.M."/>
            <person name="Halpern A."/>
            <person name="Sutton G.G."/>
            <person name="Charlab R."/>
            <person name="Nusskern D.R."/>
            <person name="Wincker P."/>
            <person name="Clark A.G."/>
            <person name="Ribeiro J.M."/>
            <person name="Wides R."/>
            <person name="Salzberg S.L."/>
            <person name="Loftus B."/>
            <person name="Yandell M."/>
            <person name="Majoros W.H."/>
            <person name="Rusch D.B."/>
            <person name="Lai Z."/>
            <person name="Kraft C.L."/>
            <person name="Abril J.F."/>
            <person name="Anthouard V."/>
            <person name="Arensburger P."/>
            <person name="Atkinson P.W."/>
            <person name="Baden H."/>
            <person name="de Berardinis V."/>
            <person name="Baldwin D."/>
            <person name="Benes V."/>
            <person name="Biedler J."/>
            <person name="Blass C."/>
            <person name="Bolanos R."/>
            <person name="Boscus D."/>
            <person name="Barnstead M."/>
            <person name="Cai S."/>
            <person name="Center A."/>
            <person name="Chaturverdi K."/>
            <person name="Christophides G.K."/>
            <person name="Chrystal M.A."/>
            <person name="Clamp M."/>
            <person name="Cravchik A."/>
            <person name="Curwen V."/>
            <person name="Dana A."/>
            <person name="Delcher A."/>
            <person name="Dew I."/>
            <person name="Evans C.A."/>
            <person name="Flanigan M."/>
            <person name="Grundschober-Freimoser A."/>
            <person name="Friedli L."/>
            <person name="Gu Z."/>
            <person name="Guan P."/>
            <person name="Guigo R."/>
            <person name="Hillenmeyer M.E."/>
            <person name="Hladun S.L."/>
            <person name="Hogan J.R."/>
            <person name="Hong Y.S."/>
            <person name="Hoover J."/>
            <person name="Jaillon O."/>
            <person name="Ke Z."/>
            <person name="Kodira C."/>
            <person name="Kokoza E."/>
            <person name="Koutsos A."/>
            <person name="Letunic I."/>
            <person name="Levitsky A."/>
            <person name="Liang Y."/>
            <person name="Lin J.J."/>
            <person name="Lobo N.F."/>
            <person name="Lopez J.R."/>
            <person name="Malek J.A."/>
            <person name="McIntosh T.C."/>
            <person name="Meister S."/>
            <person name="Miller J."/>
            <person name="Mobarry C."/>
            <person name="Mongin E."/>
            <person name="Murphy S.D."/>
            <person name="O'Brochta D.A."/>
            <person name="Pfannkoch C."/>
            <person name="Qi R."/>
            <person name="Regier M.A."/>
            <person name="Remington K."/>
            <person name="Shao H."/>
            <person name="Sharakhova M.V."/>
            <person name="Sitter C.D."/>
            <person name="Shetty J."/>
            <person name="Smith T.J."/>
            <person name="Strong R."/>
            <person name="Sun J."/>
            <person name="Thomasova D."/>
            <person name="Ton L.Q."/>
            <person name="Topalis P."/>
            <person name="Tu Z."/>
            <person name="Unger M.F."/>
            <person name="Walenz B."/>
            <person name="Wang A."/>
            <person name="Wang J."/>
            <person name="Wang M."/>
            <person name="Wang X."/>
            <person name="Woodford K.J."/>
            <person name="Wortman J.R."/>
            <person name="Wu M."/>
            <person name="Yao A."/>
            <person name="Zdobnov E.M."/>
            <person name="Zhang H."/>
            <person name="Zhao Q."/>
            <person name="Zhao S."/>
            <person name="Zhu S.C."/>
            <person name="Zhimulev I."/>
            <person name="Coluzzi M."/>
            <person name="della Torre A."/>
            <person name="Roth C.W."/>
            <person name="Louis C."/>
            <person name="Kalush F."/>
            <person name="Mural R.J."/>
            <person name="Myers E.W."/>
            <person name="Adams M.D."/>
            <person name="Smith H.O."/>
            <person name="Broder S."/>
            <person name="Gardner M.J."/>
            <person name="Fraser C.M."/>
            <person name="Birney E."/>
            <person name="Bork P."/>
            <person name="Brey P.T."/>
            <person name="Venter J.C."/>
            <person name="Weissenbach J."/>
            <person name="Kafatos F.C."/>
            <person name="Collins F.H."/>
            <person name="Hoffman S.L."/>
        </authorList>
    </citation>
    <scope>NUCLEOTIDE SEQUENCE [LARGE SCALE GENOMIC DNA]</scope>
    <source>
        <strain evidence="2 3">PEST</strain>
    </source>
</reference>
<dbReference type="InterPro" id="IPR051247">
    <property type="entry name" value="RLC_Component"/>
</dbReference>
<evidence type="ECO:0000313" key="2">
    <source>
        <dbReference type="EnsemblMetazoa" id="AGAP029321-PA"/>
    </source>
</evidence>
<dbReference type="EMBL" id="AAAB01008848">
    <property type="status" value="NOT_ANNOTATED_CDS"/>
    <property type="molecule type" value="Genomic_DNA"/>
</dbReference>
<dbReference type="InParanoid" id="A0A453YZ69"/>
<dbReference type="AlphaFoldDB" id="A0A453YZ69"/>
<protein>
    <submittedName>
        <fullName evidence="2">DRBM domain-containing protein</fullName>
    </submittedName>
</protein>
<sequence>MALCNPFSVATGEYKNSQPYCPGEPLFPAYSHAADSSTNSSNNNYNSNVGGPSDFSYNSITTTPTDASISTTAICAASTPLYEAGSVRRKLFKKTPKPQQLSKLASVLKPYSSGLALHNVLSPAMPEITVAKQRDLEFKAEIVVNATRYEAIGQNKKIAKANVSEMVLRDLCLQHLSARGDEEQQLDEVEPNSYEALLMTNVTSFAVHKLLEEWNASLLAVNWQPTVSSPTADGIKIRSQLPPNPTSYVPTSLLVFMVPQAKFEDDGVKILGSKDQKIYKARARVHEQCFFGTGSSKKLARVAAAKDACKTLFGVEY</sequence>
<organism evidence="2 3">
    <name type="scientific">Anopheles gambiae</name>
    <name type="common">African malaria mosquito</name>
    <dbReference type="NCBI Taxonomy" id="7165"/>
    <lineage>
        <taxon>Eukaryota</taxon>
        <taxon>Metazoa</taxon>
        <taxon>Ecdysozoa</taxon>
        <taxon>Arthropoda</taxon>
        <taxon>Hexapoda</taxon>
        <taxon>Insecta</taxon>
        <taxon>Pterygota</taxon>
        <taxon>Neoptera</taxon>
        <taxon>Endopterygota</taxon>
        <taxon>Diptera</taxon>
        <taxon>Nematocera</taxon>
        <taxon>Culicoidea</taxon>
        <taxon>Culicidae</taxon>
        <taxon>Anophelinae</taxon>
        <taxon>Anopheles</taxon>
    </lineage>
</organism>
<dbReference type="FunCoup" id="A0A453YZ69">
    <property type="interactions" value="6"/>
</dbReference>
<dbReference type="GO" id="GO:0010468">
    <property type="term" value="P:regulation of gene expression"/>
    <property type="evidence" value="ECO:0007669"/>
    <property type="project" value="UniProtKB-ARBA"/>
</dbReference>
<dbReference type="VEuPathDB" id="VectorBase:AGAMI1_014973"/>